<keyword evidence="6" id="KW-1185">Reference proteome</keyword>
<dbReference type="CDD" id="cd00067">
    <property type="entry name" value="GAL4"/>
    <property type="match status" value="1"/>
</dbReference>
<dbReference type="AlphaFoldDB" id="A0A9P8VX45"/>
<evidence type="ECO:0000256" key="1">
    <source>
        <dbReference type="ARBA" id="ARBA00004123"/>
    </source>
</evidence>
<dbReference type="GO" id="GO:0008270">
    <property type="term" value="F:zinc ion binding"/>
    <property type="evidence" value="ECO:0007669"/>
    <property type="project" value="InterPro"/>
</dbReference>
<dbReference type="PROSITE" id="PS00463">
    <property type="entry name" value="ZN2_CY6_FUNGAL_1"/>
    <property type="match status" value="1"/>
</dbReference>
<dbReference type="Gene3D" id="4.10.240.10">
    <property type="entry name" value="Zn(2)-C6 fungal-type DNA-binding domain"/>
    <property type="match status" value="1"/>
</dbReference>
<name>A0A9P8VX45_9HYPO</name>
<proteinExistence type="predicted"/>
<protein>
    <recommendedName>
        <fullName evidence="4">Zn(2)-C6 fungal-type domain-containing protein</fullName>
    </recommendedName>
</protein>
<organism evidence="5 6">
    <name type="scientific">Thelonectria olida</name>
    <dbReference type="NCBI Taxonomy" id="1576542"/>
    <lineage>
        <taxon>Eukaryota</taxon>
        <taxon>Fungi</taxon>
        <taxon>Dikarya</taxon>
        <taxon>Ascomycota</taxon>
        <taxon>Pezizomycotina</taxon>
        <taxon>Sordariomycetes</taxon>
        <taxon>Hypocreomycetidae</taxon>
        <taxon>Hypocreales</taxon>
        <taxon>Nectriaceae</taxon>
        <taxon>Thelonectria</taxon>
    </lineage>
</organism>
<evidence type="ECO:0000256" key="3">
    <source>
        <dbReference type="ARBA" id="ARBA00023242"/>
    </source>
</evidence>
<evidence type="ECO:0000256" key="2">
    <source>
        <dbReference type="ARBA" id="ARBA00022723"/>
    </source>
</evidence>
<dbReference type="CDD" id="cd12148">
    <property type="entry name" value="fungal_TF_MHR"/>
    <property type="match status" value="1"/>
</dbReference>
<sequence>MSSHVLNFNKPCSACRRRKVRCDKAQPCNNCIRHRVTCVYEAPESIMSQQQLQDRVGRLEHMVEDLAAYSLSNPGSSHYQRSSLSANNTFSSFNDYNDISADIGNQVSNCGNSDYIGSESWMNVDQLVPAQQYLLNMFSPDTKEEHPAWLISMSQPKPKDLSRFHLPMYKEDIMLRLFFDNIEPWIRINHQQYLWQLVSDFRQGTCLASREVEALIFSTQYITTALLPATLIYEKLGLVKPELVLHLQQGTELAFDQANIMRSRSVLLVSALLYYITCQFHTGNCEMGSTLLGLATSIARRMGMHRDPAYSGYTPWCIEIRRRMWGHLATLDAQSYNADGSESVLMSMGDMQRSFNVNDADWKPPRYIQGETGPRDREGYSEATASLIRREICRAAHSVSEARRTAANCYDLMAIIGETTKYIRLKFLYHFDCSDPMQHIITKWCNAMIKSLTVSVLCLHALTSKRLYNDCLACLEEFSHGEKAATRYHWQWVFRWPMPLHVIASLLSCLANLPDHRETDRAWEQIDAVFRRYNNDDVTMAKVPAWYTIELLCDQAVILHPNQKHEGRAYMKRMHAQQPPVPGAAEIHSTEIHHKAGVGLAVPCAGDYGIEIYDDTLKKQSLAEVASAEAMSLRFSDSEIDAASFNINADDDFLSIDI</sequence>
<dbReference type="EMBL" id="JAGPYM010000023">
    <property type="protein sequence ID" value="KAH6883540.1"/>
    <property type="molecule type" value="Genomic_DNA"/>
</dbReference>
<dbReference type="InterPro" id="IPR007219">
    <property type="entry name" value="XnlR_reg_dom"/>
</dbReference>
<keyword evidence="3" id="KW-0539">Nucleus</keyword>
<evidence type="ECO:0000259" key="4">
    <source>
        <dbReference type="PROSITE" id="PS50048"/>
    </source>
</evidence>
<dbReference type="PANTHER" id="PTHR31001:SF77">
    <property type="entry name" value="TRANSCRIPTION FACTOR, PUTATIVE (AFU_ORTHOLOGUE AFUA_3G12940)-RELATED"/>
    <property type="match status" value="1"/>
</dbReference>
<evidence type="ECO:0000313" key="5">
    <source>
        <dbReference type="EMBL" id="KAH6883540.1"/>
    </source>
</evidence>
<dbReference type="PANTHER" id="PTHR31001">
    <property type="entry name" value="UNCHARACTERIZED TRANSCRIPTIONAL REGULATORY PROTEIN"/>
    <property type="match status" value="1"/>
</dbReference>
<dbReference type="PROSITE" id="PS50048">
    <property type="entry name" value="ZN2_CY6_FUNGAL_2"/>
    <property type="match status" value="1"/>
</dbReference>
<dbReference type="InterPro" id="IPR001138">
    <property type="entry name" value="Zn2Cys6_DnaBD"/>
</dbReference>
<keyword evidence="2" id="KW-0479">Metal-binding</keyword>
<dbReference type="Pfam" id="PF04082">
    <property type="entry name" value="Fungal_trans"/>
    <property type="match status" value="1"/>
</dbReference>
<dbReference type="Pfam" id="PF00172">
    <property type="entry name" value="Zn_clus"/>
    <property type="match status" value="1"/>
</dbReference>
<evidence type="ECO:0000313" key="6">
    <source>
        <dbReference type="Proteomes" id="UP000777438"/>
    </source>
</evidence>
<comment type="subcellular location">
    <subcellularLocation>
        <location evidence="1">Nucleus</location>
    </subcellularLocation>
</comment>
<dbReference type="InterPro" id="IPR050613">
    <property type="entry name" value="Sec_Metabolite_Reg"/>
</dbReference>
<accession>A0A9P8VX45</accession>
<dbReference type="GO" id="GO:0005634">
    <property type="term" value="C:nucleus"/>
    <property type="evidence" value="ECO:0007669"/>
    <property type="project" value="UniProtKB-SubCell"/>
</dbReference>
<dbReference type="OrthoDB" id="435881at2759"/>
<dbReference type="GO" id="GO:0006351">
    <property type="term" value="P:DNA-templated transcription"/>
    <property type="evidence" value="ECO:0007669"/>
    <property type="project" value="InterPro"/>
</dbReference>
<reference evidence="5 6" key="1">
    <citation type="journal article" date="2021" name="Nat. Commun.">
        <title>Genetic determinants of endophytism in the Arabidopsis root mycobiome.</title>
        <authorList>
            <person name="Mesny F."/>
            <person name="Miyauchi S."/>
            <person name="Thiergart T."/>
            <person name="Pickel B."/>
            <person name="Atanasova L."/>
            <person name="Karlsson M."/>
            <person name="Huettel B."/>
            <person name="Barry K.W."/>
            <person name="Haridas S."/>
            <person name="Chen C."/>
            <person name="Bauer D."/>
            <person name="Andreopoulos W."/>
            <person name="Pangilinan J."/>
            <person name="LaButti K."/>
            <person name="Riley R."/>
            <person name="Lipzen A."/>
            <person name="Clum A."/>
            <person name="Drula E."/>
            <person name="Henrissat B."/>
            <person name="Kohler A."/>
            <person name="Grigoriev I.V."/>
            <person name="Martin F.M."/>
            <person name="Hacquard S."/>
        </authorList>
    </citation>
    <scope>NUCLEOTIDE SEQUENCE [LARGE SCALE GENOMIC DNA]</scope>
    <source>
        <strain evidence="5 6">MPI-CAGE-CH-0241</strain>
    </source>
</reference>
<dbReference type="GO" id="GO:0000981">
    <property type="term" value="F:DNA-binding transcription factor activity, RNA polymerase II-specific"/>
    <property type="evidence" value="ECO:0007669"/>
    <property type="project" value="InterPro"/>
</dbReference>
<dbReference type="GO" id="GO:0003677">
    <property type="term" value="F:DNA binding"/>
    <property type="evidence" value="ECO:0007669"/>
    <property type="project" value="InterPro"/>
</dbReference>
<dbReference type="Proteomes" id="UP000777438">
    <property type="component" value="Unassembled WGS sequence"/>
</dbReference>
<dbReference type="InterPro" id="IPR036864">
    <property type="entry name" value="Zn2-C6_fun-type_DNA-bd_sf"/>
</dbReference>
<dbReference type="SUPFAM" id="SSF57701">
    <property type="entry name" value="Zn2/Cys6 DNA-binding domain"/>
    <property type="match status" value="1"/>
</dbReference>
<dbReference type="SMART" id="SM00066">
    <property type="entry name" value="GAL4"/>
    <property type="match status" value="1"/>
</dbReference>
<feature type="domain" description="Zn(2)-C6 fungal-type" evidence="4">
    <location>
        <begin position="11"/>
        <end position="40"/>
    </location>
</feature>
<comment type="caution">
    <text evidence="5">The sequence shown here is derived from an EMBL/GenBank/DDBJ whole genome shotgun (WGS) entry which is preliminary data.</text>
</comment>
<gene>
    <name evidence="5" type="ORF">B0T10DRAFT_410917</name>
</gene>